<dbReference type="STRING" id="106549.A0A540KG37"/>
<dbReference type="AlphaFoldDB" id="A0A540KG37"/>
<keyword evidence="3" id="KW-0862">Zinc</keyword>
<evidence type="ECO:0000313" key="7">
    <source>
        <dbReference type="EMBL" id="TQD72942.1"/>
    </source>
</evidence>
<comment type="caution">
    <text evidence="7">The sequence shown here is derived from an EMBL/GenBank/DDBJ whole genome shotgun (WGS) entry which is preliminary data.</text>
</comment>
<evidence type="ECO:0000313" key="8">
    <source>
        <dbReference type="Proteomes" id="UP000315295"/>
    </source>
</evidence>
<evidence type="ECO:0000259" key="6">
    <source>
        <dbReference type="PROSITE" id="PS51141"/>
    </source>
</evidence>
<dbReference type="InterPro" id="IPR044817">
    <property type="entry name" value="SBP-like"/>
</dbReference>
<protein>
    <recommendedName>
        <fullName evidence="6">SBP-type domain-containing protein</fullName>
    </recommendedName>
</protein>
<dbReference type="Pfam" id="PF03110">
    <property type="entry name" value="SBP"/>
    <property type="match status" value="1"/>
</dbReference>
<feature type="domain" description="SBP-type" evidence="6">
    <location>
        <begin position="78"/>
        <end position="145"/>
    </location>
</feature>
<dbReference type="EMBL" id="VIEB01001348">
    <property type="protein sequence ID" value="TQD72942.1"/>
    <property type="molecule type" value="Genomic_DNA"/>
</dbReference>
<proteinExistence type="predicted"/>
<dbReference type="Proteomes" id="UP000315295">
    <property type="component" value="Unassembled WGS sequence"/>
</dbReference>
<dbReference type="GO" id="GO:0005634">
    <property type="term" value="C:nucleus"/>
    <property type="evidence" value="ECO:0007669"/>
    <property type="project" value="InterPro"/>
</dbReference>
<feature type="region of interest" description="Disordered" evidence="5">
    <location>
        <begin position="51"/>
        <end position="78"/>
    </location>
</feature>
<dbReference type="PROSITE" id="PS51141">
    <property type="entry name" value="ZF_SBP"/>
    <property type="match status" value="1"/>
</dbReference>
<evidence type="ECO:0000256" key="4">
    <source>
        <dbReference type="PROSITE-ProRule" id="PRU00470"/>
    </source>
</evidence>
<organism evidence="7 8">
    <name type="scientific">Malus baccata</name>
    <name type="common">Siberian crab apple</name>
    <name type="synonym">Pyrus baccata</name>
    <dbReference type="NCBI Taxonomy" id="106549"/>
    <lineage>
        <taxon>Eukaryota</taxon>
        <taxon>Viridiplantae</taxon>
        <taxon>Streptophyta</taxon>
        <taxon>Embryophyta</taxon>
        <taxon>Tracheophyta</taxon>
        <taxon>Spermatophyta</taxon>
        <taxon>Magnoliopsida</taxon>
        <taxon>eudicotyledons</taxon>
        <taxon>Gunneridae</taxon>
        <taxon>Pentapetalae</taxon>
        <taxon>rosids</taxon>
        <taxon>fabids</taxon>
        <taxon>Rosales</taxon>
        <taxon>Rosaceae</taxon>
        <taxon>Amygdaloideae</taxon>
        <taxon>Maleae</taxon>
        <taxon>Malus</taxon>
    </lineage>
</organism>
<keyword evidence="1" id="KW-0479">Metal-binding</keyword>
<sequence>MGSSSMTESWSSSSFSPPNLSAESLNSLKFGQTIYFEDVGFGAQHKLSSGYAVGSSSVEATPPKKQRGGGNMGQLGQPPRCQVEGCQVDLSDAKAYYSRHKVCGLHSKTPTVIVAGFEQRFCQQKLKKKQTDAKHGVSLTSHPSG</sequence>
<keyword evidence="2 4" id="KW-0863">Zinc-finger</keyword>
<dbReference type="GO" id="GO:0003677">
    <property type="term" value="F:DNA binding"/>
    <property type="evidence" value="ECO:0007669"/>
    <property type="project" value="InterPro"/>
</dbReference>
<accession>A0A540KG37</accession>
<evidence type="ECO:0000256" key="3">
    <source>
        <dbReference type="ARBA" id="ARBA00022833"/>
    </source>
</evidence>
<dbReference type="GO" id="GO:0008270">
    <property type="term" value="F:zinc ion binding"/>
    <property type="evidence" value="ECO:0007669"/>
    <property type="project" value="UniProtKB-KW"/>
</dbReference>
<evidence type="ECO:0000256" key="1">
    <source>
        <dbReference type="ARBA" id="ARBA00022723"/>
    </source>
</evidence>
<dbReference type="PANTHER" id="PTHR31251:SF191">
    <property type="entry name" value="SBP-TYPE DOMAIN-CONTAINING PROTEIN"/>
    <property type="match status" value="1"/>
</dbReference>
<name>A0A540KG37_MALBA</name>
<dbReference type="Gene3D" id="4.10.1100.10">
    <property type="entry name" value="Transcription factor, SBP-box domain"/>
    <property type="match status" value="1"/>
</dbReference>
<dbReference type="SUPFAM" id="SSF103612">
    <property type="entry name" value="SBT domain"/>
    <property type="match status" value="1"/>
</dbReference>
<dbReference type="PANTHER" id="PTHR31251">
    <property type="entry name" value="SQUAMOSA PROMOTER-BINDING-LIKE PROTEIN 4"/>
    <property type="match status" value="1"/>
</dbReference>
<dbReference type="InterPro" id="IPR004333">
    <property type="entry name" value="SBP_dom"/>
</dbReference>
<feature type="region of interest" description="Disordered" evidence="5">
    <location>
        <begin position="1"/>
        <end position="20"/>
    </location>
</feature>
<evidence type="ECO:0000256" key="2">
    <source>
        <dbReference type="ARBA" id="ARBA00022771"/>
    </source>
</evidence>
<evidence type="ECO:0000256" key="5">
    <source>
        <dbReference type="SAM" id="MobiDB-lite"/>
    </source>
</evidence>
<keyword evidence="8" id="KW-1185">Reference proteome</keyword>
<dbReference type="InterPro" id="IPR036893">
    <property type="entry name" value="SBP_sf"/>
</dbReference>
<gene>
    <name evidence="7" type="ORF">C1H46_041521</name>
</gene>
<reference evidence="7 8" key="1">
    <citation type="journal article" date="2019" name="G3 (Bethesda)">
        <title>Sequencing of a Wild Apple (Malus baccata) Genome Unravels the Differences Between Cultivated and Wild Apple Species Regarding Disease Resistance and Cold Tolerance.</title>
        <authorList>
            <person name="Chen X."/>
        </authorList>
    </citation>
    <scope>NUCLEOTIDE SEQUENCE [LARGE SCALE GENOMIC DNA]</scope>
    <source>
        <strain evidence="8">cv. Shandingzi</strain>
        <tissue evidence="7">Leaves</tissue>
    </source>
</reference>